<reference evidence="3" key="4">
    <citation type="journal article" date="2015" name="G3 (Bethesda)">
        <title>Genome sequences of three phytopathogenic species of the Magnaporthaceae family of fungi.</title>
        <authorList>
            <person name="Okagaki L.H."/>
            <person name="Nunes C.C."/>
            <person name="Sailsbery J."/>
            <person name="Clay B."/>
            <person name="Brown D."/>
            <person name="John T."/>
            <person name="Oh Y."/>
            <person name="Young N."/>
            <person name="Fitzgerald M."/>
            <person name="Haas B.J."/>
            <person name="Zeng Q."/>
            <person name="Young S."/>
            <person name="Adiconis X."/>
            <person name="Fan L."/>
            <person name="Levin J.Z."/>
            <person name="Mitchell T.K."/>
            <person name="Okubara P.A."/>
            <person name="Farman M.L."/>
            <person name="Kohn L.M."/>
            <person name="Birren B."/>
            <person name="Ma L.-J."/>
            <person name="Dean R.A."/>
        </authorList>
    </citation>
    <scope>NUCLEOTIDE SEQUENCE</scope>
    <source>
        <strain evidence="3">R3-111a-1</strain>
    </source>
</reference>
<feature type="compositionally biased region" description="Low complexity" evidence="1">
    <location>
        <begin position="99"/>
        <end position="111"/>
    </location>
</feature>
<dbReference type="EnsemblFungi" id="EJT74310">
    <property type="protein sequence ID" value="EJT74310"/>
    <property type="gene ID" value="GGTG_08151"/>
</dbReference>
<keyword evidence="4" id="KW-1185">Reference proteome</keyword>
<protein>
    <submittedName>
        <fullName evidence="2 3">Uncharacterized protein</fullName>
    </submittedName>
</protein>
<dbReference type="RefSeq" id="XP_009224253.1">
    <property type="nucleotide sequence ID" value="XM_009225989.1"/>
</dbReference>
<dbReference type="AlphaFoldDB" id="J3P3R6"/>
<dbReference type="GeneID" id="20348609"/>
<dbReference type="EnsemblFungi" id="EJT74309">
    <property type="protein sequence ID" value="EJT74309"/>
    <property type="gene ID" value="GGTG_08151"/>
</dbReference>
<reference evidence="2" key="2">
    <citation type="submission" date="2010-07" db="EMBL/GenBank/DDBJ databases">
        <authorList>
            <consortium name="The Broad Institute Genome Sequencing Platform"/>
            <consortium name="Broad Institute Genome Sequencing Center for Infectious Disease"/>
            <person name="Ma L.-J."/>
            <person name="Dead R."/>
            <person name="Young S."/>
            <person name="Zeng Q."/>
            <person name="Koehrsen M."/>
            <person name="Alvarado L."/>
            <person name="Berlin A."/>
            <person name="Chapman S.B."/>
            <person name="Chen Z."/>
            <person name="Freedman E."/>
            <person name="Gellesch M."/>
            <person name="Goldberg J."/>
            <person name="Griggs A."/>
            <person name="Gujja S."/>
            <person name="Heilman E.R."/>
            <person name="Heiman D."/>
            <person name="Hepburn T."/>
            <person name="Howarth C."/>
            <person name="Jen D."/>
            <person name="Larson L."/>
            <person name="Mehta T."/>
            <person name="Neiman D."/>
            <person name="Pearson M."/>
            <person name="Roberts A."/>
            <person name="Saif S."/>
            <person name="Shea T."/>
            <person name="Shenoy N."/>
            <person name="Sisk P."/>
            <person name="Stolte C."/>
            <person name="Sykes S."/>
            <person name="Walk T."/>
            <person name="White J."/>
            <person name="Yandava C."/>
            <person name="Haas B."/>
            <person name="Nusbaum C."/>
            <person name="Birren B."/>
        </authorList>
    </citation>
    <scope>NUCLEOTIDE SEQUENCE</scope>
    <source>
        <strain evidence="2">R3-111a-1</strain>
    </source>
</reference>
<name>J3P3R6_GAET3</name>
<dbReference type="EMBL" id="GL385398">
    <property type="protein sequence ID" value="EJT74309.1"/>
    <property type="molecule type" value="Genomic_DNA"/>
</dbReference>
<proteinExistence type="predicted"/>
<evidence type="ECO:0000313" key="4">
    <source>
        <dbReference type="Proteomes" id="UP000006039"/>
    </source>
</evidence>
<feature type="region of interest" description="Disordered" evidence="1">
    <location>
        <begin position="91"/>
        <end position="122"/>
    </location>
</feature>
<dbReference type="RefSeq" id="XP_009224254.1">
    <property type="nucleotide sequence ID" value="XM_009225990.1"/>
</dbReference>
<reference evidence="4" key="1">
    <citation type="submission" date="2010-07" db="EMBL/GenBank/DDBJ databases">
        <title>The genome sequence of Gaeumannomyces graminis var. tritici strain R3-111a-1.</title>
        <authorList>
            <consortium name="The Broad Institute Genome Sequencing Platform"/>
            <person name="Ma L.-J."/>
            <person name="Dead R."/>
            <person name="Young S."/>
            <person name="Zeng Q."/>
            <person name="Koehrsen M."/>
            <person name="Alvarado L."/>
            <person name="Berlin A."/>
            <person name="Chapman S.B."/>
            <person name="Chen Z."/>
            <person name="Freedman E."/>
            <person name="Gellesch M."/>
            <person name="Goldberg J."/>
            <person name="Griggs A."/>
            <person name="Gujja S."/>
            <person name="Heilman E.R."/>
            <person name="Heiman D."/>
            <person name="Hepburn T."/>
            <person name="Howarth C."/>
            <person name="Jen D."/>
            <person name="Larson L."/>
            <person name="Mehta T."/>
            <person name="Neiman D."/>
            <person name="Pearson M."/>
            <person name="Roberts A."/>
            <person name="Saif S."/>
            <person name="Shea T."/>
            <person name="Shenoy N."/>
            <person name="Sisk P."/>
            <person name="Stolte C."/>
            <person name="Sykes S."/>
            <person name="Walk T."/>
            <person name="White J."/>
            <person name="Yandava C."/>
            <person name="Haas B."/>
            <person name="Nusbaum C."/>
            <person name="Birren B."/>
        </authorList>
    </citation>
    <scope>NUCLEOTIDE SEQUENCE [LARGE SCALE GENOMIC DNA]</scope>
    <source>
        <strain evidence="4">R3-111a-1</strain>
    </source>
</reference>
<accession>J3P3R6</accession>
<evidence type="ECO:0000313" key="3">
    <source>
        <dbReference type="EnsemblFungi" id="EJT74309"/>
    </source>
</evidence>
<dbReference type="HOGENOM" id="CLU_2026885_0_0_1"/>
<dbReference type="EMBL" id="GL385398">
    <property type="protein sequence ID" value="EJT74310.1"/>
    <property type="molecule type" value="Genomic_DNA"/>
</dbReference>
<dbReference type="Proteomes" id="UP000006039">
    <property type="component" value="Unassembled WGS sequence"/>
</dbReference>
<sequence>MERASRWLALGSGALGPKKTKKKRPCMLRDGGHQNAPFSPLPSPCDNSLRTPQAVDGDALSRLVKDAWPCKSTPAGLSCNGLIGMGAVTGGQKAAEANGQRPSQGQGQPRKPSSDPYGIHPR</sequence>
<evidence type="ECO:0000313" key="2">
    <source>
        <dbReference type="EMBL" id="EJT74309.1"/>
    </source>
</evidence>
<dbReference type="VEuPathDB" id="FungiDB:GGTG_08151"/>
<reference evidence="2" key="3">
    <citation type="submission" date="2010-09" db="EMBL/GenBank/DDBJ databases">
        <title>Annotation of Gaeumannomyces graminis var. tritici R3-111a-1.</title>
        <authorList>
            <consortium name="The Broad Institute Genome Sequencing Platform"/>
            <person name="Ma L.-J."/>
            <person name="Dead R."/>
            <person name="Young S.K."/>
            <person name="Zeng Q."/>
            <person name="Gargeya S."/>
            <person name="Fitzgerald M."/>
            <person name="Haas B."/>
            <person name="Abouelleil A."/>
            <person name="Alvarado L."/>
            <person name="Arachchi H.M."/>
            <person name="Berlin A."/>
            <person name="Brown A."/>
            <person name="Chapman S.B."/>
            <person name="Chen Z."/>
            <person name="Dunbar C."/>
            <person name="Freedman E."/>
            <person name="Gearin G."/>
            <person name="Gellesch M."/>
            <person name="Goldberg J."/>
            <person name="Griggs A."/>
            <person name="Gujja S."/>
            <person name="Heiman D."/>
            <person name="Howarth C."/>
            <person name="Larson L."/>
            <person name="Lui A."/>
            <person name="MacDonald P.J.P."/>
            <person name="Mehta T."/>
            <person name="Montmayeur A."/>
            <person name="Murphy C."/>
            <person name="Neiman D."/>
            <person name="Pearson M."/>
            <person name="Priest M."/>
            <person name="Roberts A."/>
            <person name="Saif S."/>
            <person name="Shea T."/>
            <person name="Shenoy N."/>
            <person name="Sisk P."/>
            <person name="Stolte C."/>
            <person name="Sykes S."/>
            <person name="Yandava C."/>
            <person name="Wortman J."/>
            <person name="Nusbaum C."/>
            <person name="Birren B."/>
        </authorList>
    </citation>
    <scope>NUCLEOTIDE SEQUENCE</scope>
    <source>
        <strain evidence="2">R3-111a-1</strain>
    </source>
</reference>
<gene>
    <name evidence="3" type="primary">20348609</name>
    <name evidence="2" type="ORF">GGTG_08151</name>
</gene>
<organism evidence="2">
    <name type="scientific">Gaeumannomyces tritici (strain R3-111a-1)</name>
    <name type="common">Wheat and barley take-all root rot fungus</name>
    <name type="synonym">Gaeumannomyces graminis var. tritici</name>
    <dbReference type="NCBI Taxonomy" id="644352"/>
    <lineage>
        <taxon>Eukaryota</taxon>
        <taxon>Fungi</taxon>
        <taxon>Dikarya</taxon>
        <taxon>Ascomycota</taxon>
        <taxon>Pezizomycotina</taxon>
        <taxon>Sordariomycetes</taxon>
        <taxon>Sordariomycetidae</taxon>
        <taxon>Magnaporthales</taxon>
        <taxon>Magnaporthaceae</taxon>
        <taxon>Gaeumannomyces</taxon>
    </lineage>
</organism>
<reference evidence="3" key="5">
    <citation type="submission" date="2018-04" db="UniProtKB">
        <authorList>
            <consortium name="EnsemblFungi"/>
        </authorList>
    </citation>
    <scope>IDENTIFICATION</scope>
    <source>
        <strain evidence="3">R3-111a-1</strain>
    </source>
</reference>
<feature type="region of interest" description="Disordered" evidence="1">
    <location>
        <begin position="1"/>
        <end position="53"/>
    </location>
</feature>
<evidence type="ECO:0000256" key="1">
    <source>
        <dbReference type="SAM" id="MobiDB-lite"/>
    </source>
</evidence>